<sequence>MTQKFSYFFFLFLCFTAFLNAQEQQQNDSLAKYSYEELKELIDNNENENIESSKIYTLGYLLKAKKEANRLRMADAYYLLAVFNNDSLALKYSDSIISITKNIKGHKKFPAIGYYFKGYCLYTFGKNQEALDNYLKALKYLETNKNDRLELDTRMAIITLKSNWKEDDEILKYKESLVSFLYPLKKKNIHYRNRYLNALSNLSLTHIRIKNYNKSLLYTKKGILETIHTKDTLEYYKFVSNAGSAHYYLGNYDAVLDSLQKALPYEDDHGKAVNNYYLAKSYDKLKQPEKAQFHFLKTDSIYQATKDIFPEMRIAYEHIIDYYKSKNDVENQIKYYDRLIETDKIIDSTYTYVTETIQKKYETPQIIAERNRLLEEAQAKESSWKYSFGIISAVLLIISGVLVYAFRRQKYYKKRFEAVMNNSASLNNQKPRSEILEKHISTPLNVKNDLEIPASTVENILKGLSKFEASEGYTKQTTLGTLAKKLKTNPKYLSKVINKHYEKNFSSYLNELRVQYIITKLKSDSKFRNYTIKAIAEEAGFGNTESFSKAFYKNTGISPSYFVKQLSKRLESS</sequence>
<evidence type="ECO:0000256" key="4">
    <source>
        <dbReference type="SAM" id="Phobius"/>
    </source>
</evidence>
<keyword evidence="2" id="KW-0238">DNA-binding</keyword>
<comment type="caution">
    <text evidence="7">The sequence shown here is derived from an EMBL/GenBank/DDBJ whole genome shotgun (WGS) entry which is preliminary data.</text>
</comment>
<dbReference type="InterPro" id="IPR011990">
    <property type="entry name" value="TPR-like_helical_dom_sf"/>
</dbReference>
<proteinExistence type="predicted"/>
<feature type="transmembrane region" description="Helical" evidence="4">
    <location>
        <begin position="386"/>
        <end position="406"/>
    </location>
</feature>
<dbReference type="SUPFAM" id="SSF48452">
    <property type="entry name" value="TPR-like"/>
    <property type="match status" value="1"/>
</dbReference>
<accession>A0ABR7Q9N8</accession>
<keyword evidence="5" id="KW-0732">Signal</keyword>
<dbReference type="InterPro" id="IPR018060">
    <property type="entry name" value="HTH_AraC"/>
</dbReference>
<dbReference type="PANTHER" id="PTHR43280:SF2">
    <property type="entry name" value="HTH-TYPE TRANSCRIPTIONAL REGULATOR EXSA"/>
    <property type="match status" value="1"/>
</dbReference>
<evidence type="ECO:0000259" key="6">
    <source>
        <dbReference type="PROSITE" id="PS01124"/>
    </source>
</evidence>
<evidence type="ECO:0000256" key="1">
    <source>
        <dbReference type="ARBA" id="ARBA00023015"/>
    </source>
</evidence>
<keyword evidence="3" id="KW-0804">Transcription</keyword>
<organism evidence="7 8">
    <name type="scientific">Kordia aestuariivivens</name>
    <dbReference type="NCBI Taxonomy" id="2759037"/>
    <lineage>
        <taxon>Bacteria</taxon>
        <taxon>Pseudomonadati</taxon>
        <taxon>Bacteroidota</taxon>
        <taxon>Flavobacteriia</taxon>
        <taxon>Flavobacteriales</taxon>
        <taxon>Flavobacteriaceae</taxon>
        <taxon>Kordia</taxon>
    </lineage>
</organism>
<dbReference type="PROSITE" id="PS01124">
    <property type="entry name" value="HTH_ARAC_FAMILY_2"/>
    <property type="match status" value="1"/>
</dbReference>
<dbReference type="SUPFAM" id="SSF46689">
    <property type="entry name" value="Homeodomain-like"/>
    <property type="match status" value="1"/>
</dbReference>
<dbReference type="Gene3D" id="1.25.40.10">
    <property type="entry name" value="Tetratricopeptide repeat domain"/>
    <property type="match status" value="2"/>
</dbReference>
<keyword evidence="8" id="KW-1185">Reference proteome</keyword>
<keyword evidence="4" id="KW-1133">Transmembrane helix</keyword>
<dbReference type="InterPro" id="IPR009057">
    <property type="entry name" value="Homeodomain-like_sf"/>
</dbReference>
<evidence type="ECO:0000313" key="7">
    <source>
        <dbReference type="EMBL" id="MBC8755296.1"/>
    </source>
</evidence>
<evidence type="ECO:0000256" key="3">
    <source>
        <dbReference type="ARBA" id="ARBA00023163"/>
    </source>
</evidence>
<dbReference type="PANTHER" id="PTHR43280">
    <property type="entry name" value="ARAC-FAMILY TRANSCRIPTIONAL REGULATOR"/>
    <property type="match status" value="1"/>
</dbReference>
<name>A0ABR7Q9N8_9FLAO</name>
<feature type="signal peptide" evidence="5">
    <location>
        <begin position="1"/>
        <end position="21"/>
    </location>
</feature>
<dbReference type="Pfam" id="PF12833">
    <property type="entry name" value="HTH_18"/>
    <property type="match status" value="1"/>
</dbReference>
<feature type="chain" id="PRO_5045209256" evidence="5">
    <location>
        <begin position="22"/>
        <end position="573"/>
    </location>
</feature>
<dbReference type="RefSeq" id="WP_187562345.1">
    <property type="nucleotide sequence ID" value="NZ_JACGWS010000006.1"/>
</dbReference>
<feature type="domain" description="HTH araC/xylS-type" evidence="6">
    <location>
        <begin position="458"/>
        <end position="565"/>
    </location>
</feature>
<reference evidence="7 8" key="1">
    <citation type="submission" date="2020-07" db="EMBL/GenBank/DDBJ databases">
        <title>Description of Kordia aestuariivivens sp. nov., isolated from a tidal flat.</title>
        <authorList>
            <person name="Park S."/>
            <person name="Yoon J.-H."/>
        </authorList>
    </citation>
    <scope>NUCLEOTIDE SEQUENCE [LARGE SCALE GENOMIC DNA]</scope>
    <source>
        <strain evidence="7 8">YSTF-M3</strain>
    </source>
</reference>
<keyword evidence="4" id="KW-0812">Transmembrane</keyword>
<evidence type="ECO:0000256" key="5">
    <source>
        <dbReference type="SAM" id="SignalP"/>
    </source>
</evidence>
<protein>
    <submittedName>
        <fullName evidence="7">Helix-turn-helix domain-containing protein</fullName>
    </submittedName>
</protein>
<evidence type="ECO:0000256" key="2">
    <source>
        <dbReference type="ARBA" id="ARBA00023125"/>
    </source>
</evidence>
<dbReference type="Gene3D" id="1.10.10.60">
    <property type="entry name" value="Homeodomain-like"/>
    <property type="match status" value="2"/>
</dbReference>
<dbReference type="Proteomes" id="UP000619238">
    <property type="component" value="Unassembled WGS sequence"/>
</dbReference>
<gene>
    <name evidence="7" type="ORF">H2O64_11465</name>
</gene>
<dbReference type="SMART" id="SM00342">
    <property type="entry name" value="HTH_ARAC"/>
    <property type="match status" value="1"/>
</dbReference>
<keyword evidence="1" id="KW-0805">Transcription regulation</keyword>
<keyword evidence="4" id="KW-0472">Membrane</keyword>
<dbReference type="EMBL" id="JACGWS010000006">
    <property type="protein sequence ID" value="MBC8755296.1"/>
    <property type="molecule type" value="Genomic_DNA"/>
</dbReference>
<evidence type="ECO:0000313" key="8">
    <source>
        <dbReference type="Proteomes" id="UP000619238"/>
    </source>
</evidence>
<dbReference type="SMART" id="SM00028">
    <property type="entry name" value="TPR"/>
    <property type="match status" value="2"/>
</dbReference>
<dbReference type="InterPro" id="IPR019734">
    <property type="entry name" value="TPR_rpt"/>
</dbReference>